<keyword evidence="1" id="KW-0032">Aminotransferase</keyword>
<dbReference type="InterPro" id="IPR043132">
    <property type="entry name" value="BCAT-like_C"/>
</dbReference>
<dbReference type="GO" id="GO:0008483">
    <property type="term" value="F:transaminase activity"/>
    <property type="evidence" value="ECO:0007669"/>
    <property type="project" value="UniProtKB-KW"/>
</dbReference>
<dbReference type="AlphaFoldDB" id="A0AA46S0Q8"/>
<dbReference type="SUPFAM" id="SSF56752">
    <property type="entry name" value="D-aminoacid aminotransferase-like PLP-dependent enzymes"/>
    <property type="match status" value="1"/>
</dbReference>
<dbReference type="EMBL" id="CP099556">
    <property type="protein sequence ID" value="UYF43222.1"/>
    <property type="molecule type" value="Genomic_DNA"/>
</dbReference>
<keyword evidence="1" id="KW-0808">Transferase</keyword>
<evidence type="ECO:0000313" key="2">
    <source>
        <dbReference type="Proteomes" id="UP001164100"/>
    </source>
</evidence>
<dbReference type="Gene3D" id="3.20.10.10">
    <property type="entry name" value="D-amino Acid Aminotransferase, subunit A, domain 2"/>
    <property type="match status" value="1"/>
</dbReference>
<evidence type="ECO:0000313" key="1">
    <source>
        <dbReference type="EMBL" id="UYF43222.1"/>
    </source>
</evidence>
<protein>
    <submittedName>
        <fullName evidence="1">Aminotransferase class IV family protein</fullName>
    </submittedName>
</protein>
<dbReference type="Pfam" id="PF01063">
    <property type="entry name" value="Aminotran_4"/>
    <property type="match status" value="1"/>
</dbReference>
<dbReference type="RefSeq" id="WP_263514464.1">
    <property type="nucleotide sequence ID" value="NZ_CP099556.1"/>
</dbReference>
<dbReference type="Gene3D" id="3.30.470.10">
    <property type="match status" value="1"/>
</dbReference>
<gene>
    <name evidence="1" type="ORF">NGX11_10035</name>
</gene>
<sequence length="186" mass="21992">MFFETIKCEDFEIFNLEYHQKRVAKTIGKNFDLQEYINPPTNQLIRCKIVYNKDEILSVDYFPYKIRDIKSFKIVVDNSLDYSKKYLNRDKLDNLFLKKDSCDEIIILKNGVVTDTTIANIAIFYDGVWITSKNCLLEGTSRAKLIEKKEIFVKDITLDMLKKASKIALMNAMIDFYEIKDFRIEY</sequence>
<dbReference type="InterPro" id="IPR001544">
    <property type="entry name" value="Aminotrans_IV"/>
</dbReference>
<organism evidence="1 2">
    <name type="scientific">Aliarcobacter cryaerophilus</name>
    <dbReference type="NCBI Taxonomy" id="28198"/>
    <lineage>
        <taxon>Bacteria</taxon>
        <taxon>Pseudomonadati</taxon>
        <taxon>Campylobacterota</taxon>
        <taxon>Epsilonproteobacteria</taxon>
        <taxon>Campylobacterales</taxon>
        <taxon>Arcobacteraceae</taxon>
        <taxon>Aliarcobacter</taxon>
    </lineage>
</organism>
<name>A0AA46S0Q8_9BACT</name>
<dbReference type="Proteomes" id="UP001164100">
    <property type="component" value="Chromosome"/>
</dbReference>
<proteinExistence type="predicted"/>
<reference evidence="1" key="1">
    <citation type="journal article" date="2022" name="Front. Microbiol.">
        <title>Species classification and novel plasmid identifications in Arcobacter cryaerophilus and Arcobacter cryaerophilus-like organisms.</title>
        <authorList>
            <person name="Zhou G."/>
            <person name="Wang M."/>
            <person name="Wang H."/>
            <person name="Chen X."/>
            <person name="Gu Y."/>
            <person name="Shao Z."/>
            <person name="Zhang J."/>
            <person name="Zhang M."/>
        </authorList>
    </citation>
    <scope>NUCLEOTIDE SEQUENCE</scope>
    <source>
        <strain evidence="1">ICDCAC48</strain>
    </source>
</reference>
<dbReference type="InterPro" id="IPR043131">
    <property type="entry name" value="BCAT-like_N"/>
</dbReference>
<accession>A0AA46S0Q8</accession>
<dbReference type="InterPro" id="IPR036038">
    <property type="entry name" value="Aminotransferase-like"/>
</dbReference>